<dbReference type="STRING" id="52838.A0A4S8K4H0"/>
<evidence type="ECO:0000313" key="4">
    <source>
        <dbReference type="EMBL" id="THU69737.1"/>
    </source>
</evidence>
<dbReference type="SUPFAM" id="SSF54427">
    <property type="entry name" value="NTF2-like"/>
    <property type="match status" value="1"/>
</dbReference>
<keyword evidence="5" id="KW-1185">Reference proteome</keyword>
<feature type="region of interest" description="Disordered" evidence="2">
    <location>
        <begin position="229"/>
        <end position="304"/>
    </location>
</feature>
<reference evidence="4 5" key="1">
    <citation type="journal article" date="2019" name="Nat. Plants">
        <title>Genome sequencing of Musa balbisiana reveals subgenome evolution and function divergence in polyploid bananas.</title>
        <authorList>
            <person name="Yao X."/>
        </authorList>
    </citation>
    <scope>NUCLEOTIDE SEQUENCE [LARGE SCALE GENOMIC DNA]</scope>
    <source>
        <strain evidence="5">cv. DH-PKW</strain>
        <tissue evidence="4">Leaves</tissue>
    </source>
</reference>
<dbReference type="InterPro" id="IPR035979">
    <property type="entry name" value="RBD_domain_sf"/>
</dbReference>
<evidence type="ECO:0000256" key="2">
    <source>
        <dbReference type="SAM" id="MobiDB-lite"/>
    </source>
</evidence>
<dbReference type="InterPro" id="IPR032710">
    <property type="entry name" value="NTF2-like_dom_sf"/>
</dbReference>
<dbReference type="FunFam" id="3.10.450.50:FF:000003">
    <property type="entry name" value="Nuclear transport factor 2 family protein"/>
    <property type="match status" value="1"/>
</dbReference>
<proteinExistence type="predicted"/>
<dbReference type="PANTHER" id="PTHR10693">
    <property type="entry name" value="RAS GTPASE-ACTIVATING PROTEIN-BINDING PROTEIN"/>
    <property type="match status" value="1"/>
</dbReference>
<protein>
    <recommendedName>
        <fullName evidence="3">NTF2 domain-containing protein</fullName>
    </recommendedName>
</protein>
<name>A0A4S8K4H0_MUSBA</name>
<dbReference type="GO" id="GO:0003729">
    <property type="term" value="F:mRNA binding"/>
    <property type="evidence" value="ECO:0007669"/>
    <property type="project" value="TreeGrafter"/>
</dbReference>
<evidence type="ECO:0000313" key="5">
    <source>
        <dbReference type="Proteomes" id="UP000317650"/>
    </source>
</evidence>
<gene>
    <name evidence="4" type="ORF">C4D60_Mb08t17550</name>
</gene>
<dbReference type="InterPro" id="IPR002075">
    <property type="entry name" value="NTF2_dom"/>
</dbReference>
<comment type="caution">
    <text evidence="4">The sequence shown here is derived from an EMBL/GenBank/DDBJ whole genome shotgun (WGS) entry which is preliminary data.</text>
</comment>
<dbReference type="Pfam" id="PF02136">
    <property type="entry name" value="NTF2"/>
    <property type="match status" value="1"/>
</dbReference>
<organism evidence="4 5">
    <name type="scientific">Musa balbisiana</name>
    <name type="common">Banana</name>
    <dbReference type="NCBI Taxonomy" id="52838"/>
    <lineage>
        <taxon>Eukaryota</taxon>
        <taxon>Viridiplantae</taxon>
        <taxon>Streptophyta</taxon>
        <taxon>Embryophyta</taxon>
        <taxon>Tracheophyta</taxon>
        <taxon>Spermatophyta</taxon>
        <taxon>Magnoliopsida</taxon>
        <taxon>Liliopsida</taxon>
        <taxon>Zingiberales</taxon>
        <taxon>Musaceae</taxon>
        <taxon>Musa</taxon>
    </lineage>
</organism>
<dbReference type="CDD" id="cd00780">
    <property type="entry name" value="NTF2"/>
    <property type="match status" value="1"/>
</dbReference>
<dbReference type="InterPro" id="IPR039539">
    <property type="entry name" value="Ras_GTPase_bind_prot"/>
</dbReference>
<dbReference type="Proteomes" id="UP000317650">
    <property type="component" value="Chromosome 8"/>
</dbReference>
<dbReference type="AlphaFoldDB" id="A0A4S8K4H0"/>
<dbReference type="GO" id="GO:0005829">
    <property type="term" value="C:cytosol"/>
    <property type="evidence" value="ECO:0007669"/>
    <property type="project" value="TreeGrafter"/>
</dbReference>
<feature type="compositionally biased region" description="Polar residues" evidence="2">
    <location>
        <begin position="286"/>
        <end position="304"/>
    </location>
</feature>
<accession>A0A4S8K4H0</accession>
<dbReference type="GO" id="GO:1990904">
    <property type="term" value="C:ribonucleoprotein complex"/>
    <property type="evidence" value="ECO:0007669"/>
    <property type="project" value="TreeGrafter"/>
</dbReference>
<dbReference type="EMBL" id="PYDT01000002">
    <property type="protein sequence ID" value="THU69737.1"/>
    <property type="molecule type" value="Genomic_DNA"/>
</dbReference>
<dbReference type="PROSITE" id="PS50177">
    <property type="entry name" value="NTF2_DOMAIN"/>
    <property type="match status" value="1"/>
</dbReference>
<sequence>MGAIQEGNVALAESISISYPFLAHLNPARLCLLDFGITCRSLESISIGYPLLSRTEMTNQELSAEVVGNAFIDQYCFILRHHPEMVHQFYKENSKLGRPDDRGNVTSVTTIATINEMLLATSLGVPEIKKVNSQESHHGGVLVHVTGRLTKEDNVQRDFSQSFLLAPQETGYFVLNDILQYVDEIDEHQGSGEIDEQQGHQGSANGQEEIVSVPIDVVVAPAKEICDSVSNDESSTVQEKEPGNEVCDSVNDGESSTVQEQEPGKEVCDSVSNGESSTVQGKEPSNELSDSVNGNGESSTVQEKQLDNDVSNVAPESPHQQMPKRTYASVIKSAKGVPVNIATTEWVPVVAAPSKPVPAPTPEEPISSSVDERSICVKNIPLHATPALLEEQFKRFGPIKPGGSQVRSHKASPIVMFGRSVKIEPKKILNPGVDKYGGRFPPGGVGGQQSGLRQHGNRGYVGGRAGNWTRLDKAGTGSGSHHKWN</sequence>
<dbReference type="Gene3D" id="3.10.450.50">
    <property type="match status" value="1"/>
</dbReference>
<evidence type="ECO:0000259" key="3">
    <source>
        <dbReference type="PROSITE" id="PS50177"/>
    </source>
</evidence>
<dbReference type="InterPro" id="IPR018222">
    <property type="entry name" value="Nuclear_transport_factor_2_euk"/>
</dbReference>
<evidence type="ECO:0000256" key="1">
    <source>
        <dbReference type="ARBA" id="ARBA00022884"/>
    </source>
</evidence>
<feature type="domain" description="NTF2" evidence="3">
    <location>
        <begin position="67"/>
        <end position="181"/>
    </location>
</feature>
<dbReference type="SUPFAM" id="SSF54928">
    <property type="entry name" value="RNA-binding domain, RBD"/>
    <property type="match status" value="1"/>
</dbReference>
<dbReference type="CDD" id="cd00590">
    <property type="entry name" value="RRM_SF"/>
    <property type="match status" value="1"/>
</dbReference>
<feature type="region of interest" description="Disordered" evidence="2">
    <location>
        <begin position="447"/>
        <end position="485"/>
    </location>
</feature>
<keyword evidence="1" id="KW-0694">RNA-binding</keyword>
<dbReference type="PANTHER" id="PTHR10693:SF20">
    <property type="entry name" value="AT27578P"/>
    <property type="match status" value="1"/>
</dbReference>
<feature type="compositionally biased region" description="Polar residues" evidence="2">
    <location>
        <begin position="270"/>
        <end position="280"/>
    </location>
</feature>